<comment type="caution">
    <text evidence="3">The sequence shown here is derived from an EMBL/GenBank/DDBJ whole genome shotgun (WGS) entry which is preliminary data.</text>
</comment>
<protein>
    <submittedName>
        <fullName evidence="3">Sirohydrochlorin ferrochelatase</fullName>
    </submittedName>
</protein>
<dbReference type="InterPro" id="IPR050963">
    <property type="entry name" value="Sirohydro_Cobaltochel/CbiX"/>
</dbReference>
<name>A0ABT9NMA3_9ACTN</name>
<dbReference type="Proteomes" id="UP001240447">
    <property type="component" value="Unassembled WGS sequence"/>
</dbReference>
<organism evidence="3 4">
    <name type="scientific">Nocardioides massiliensis</name>
    <dbReference type="NCBI Taxonomy" id="1325935"/>
    <lineage>
        <taxon>Bacteria</taxon>
        <taxon>Bacillati</taxon>
        <taxon>Actinomycetota</taxon>
        <taxon>Actinomycetes</taxon>
        <taxon>Propionibacteriales</taxon>
        <taxon>Nocardioidaceae</taxon>
        <taxon>Nocardioides</taxon>
    </lineage>
</organism>
<evidence type="ECO:0000313" key="4">
    <source>
        <dbReference type="Proteomes" id="UP001240447"/>
    </source>
</evidence>
<dbReference type="InterPro" id="IPR002762">
    <property type="entry name" value="CbiX-like"/>
</dbReference>
<dbReference type="PANTHER" id="PTHR33542">
    <property type="entry name" value="SIROHYDROCHLORIN FERROCHELATASE, CHLOROPLASTIC"/>
    <property type="match status" value="1"/>
</dbReference>
<proteinExistence type="predicted"/>
<dbReference type="SUPFAM" id="SSF53800">
    <property type="entry name" value="Chelatase"/>
    <property type="match status" value="1"/>
</dbReference>
<dbReference type="Gene3D" id="3.40.50.1400">
    <property type="match status" value="2"/>
</dbReference>
<dbReference type="PANTHER" id="PTHR33542:SF5">
    <property type="entry name" value="FERROCHELATASE CHE1"/>
    <property type="match status" value="1"/>
</dbReference>
<keyword evidence="4" id="KW-1185">Reference proteome</keyword>
<sequence length="226" mass="22823">MNGPPIVLAAHGTRHAPGNAVAADLAALVAARSGRPARAAYLELAAPLLDDVLASAPDGTVVVPLLLSGGIHLRHDLPHAVAQADGRARLAAALGPDRRLARVQAARLDAVGARRGDPVVLLAAGSTDPCVDADLARAAELLAQEWDAPVAVASLSGRGPRLAEVARPGMPVATYLLAEGHFARRARAEARAVDAGPVTQVLGPDPLVAELALARAAALPALLAVG</sequence>
<evidence type="ECO:0000256" key="1">
    <source>
        <dbReference type="ARBA" id="ARBA00022723"/>
    </source>
</evidence>
<dbReference type="RefSeq" id="WP_068119726.1">
    <property type="nucleotide sequence ID" value="NZ_CCXJ01000206.1"/>
</dbReference>
<reference evidence="3 4" key="1">
    <citation type="submission" date="2023-07" db="EMBL/GenBank/DDBJ databases">
        <title>Sequencing the genomes of 1000 actinobacteria strains.</title>
        <authorList>
            <person name="Klenk H.-P."/>
        </authorList>
    </citation>
    <scope>NUCLEOTIDE SEQUENCE [LARGE SCALE GENOMIC DNA]</scope>
    <source>
        <strain evidence="3 4">GD13</strain>
    </source>
</reference>
<keyword evidence="1" id="KW-0479">Metal-binding</keyword>
<evidence type="ECO:0000256" key="2">
    <source>
        <dbReference type="ARBA" id="ARBA00023239"/>
    </source>
</evidence>
<dbReference type="EMBL" id="JAUSQM010000001">
    <property type="protein sequence ID" value="MDP9820955.1"/>
    <property type="molecule type" value="Genomic_DNA"/>
</dbReference>
<gene>
    <name evidence="3" type="ORF">J2S59_000764</name>
</gene>
<keyword evidence="2" id="KW-0456">Lyase</keyword>
<evidence type="ECO:0000313" key="3">
    <source>
        <dbReference type="EMBL" id="MDP9820955.1"/>
    </source>
</evidence>
<dbReference type="Pfam" id="PF01903">
    <property type="entry name" value="CbiX"/>
    <property type="match status" value="1"/>
</dbReference>
<accession>A0ABT9NMA3</accession>